<dbReference type="Gene3D" id="2.60.40.10">
    <property type="entry name" value="Immunoglobulins"/>
    <property type="match status" value="1"/>
</dbReference>
<dbReference type="InterPro" id="IPR013783">
    <property type="entry name" value="Ig-like_fold"/>
</dbReference>
<dbReference type="PROSITE" id="PS51257">
    <property type="entry name" value="PROKAR_LIPOPROTEIN"/>
    <property type="match status" value="1"/>
</dbReference>
<dbReference type="InterPro" id="IPR008929">
    <property type="entry name" value="Chondroitin_lyas"/>
</dbReference>
<accession>A0ABU7XW81</accession>
<dbReference type="RefSeq" id="WP_303307285.1">
    <property type="nucleotide sequence ID" value="NZ_JAODOP010000004.1"/>
</dbReference>
<comment type="subcellular location">
    <subcellularLocation>
        <location evidence="1">Cell envelope</location>
    </subcellularLocation>
</comment>
<dbReference type="Gene3D" id="1.50.10.100">
    <property type="entry name" value="Chondroitin AC/alginate lyase"/>
    <property type="match status" value="1"/>
</dbReference>
<dbReference type="InterPro" id="IPR032518">
    <property type="entry name" value="HepII_N"/>
</dbReference>
<dbReference type="InterPro" id="IPR012480">
    <property type="entry name" value="Hepar_II_III_C"/>
</dbReference>
<feature type="domain" description="Heparinase II N-terminal" evidence="3">
    <location>
        <begin position="41"/>
        <end position="480"/>
    </location>
</feature>
<comment type="caution">
    <text evidence="4">The sequence shown here is derived from an EMBL/GenBank/DDBJ whole genome shotgun (WGS) entry which is preliminary data.</text>
</comment>
<feature type="domain" description="Heparinase II/III-like C-terminal" evidence="2">
    <location>
        <begin position="537"/>
        <end position="740"/>
    </location>
</feature>
<evidence type="ECO:0000256" key="1">
    <source>
        <dbReference type="ARBA" id="ARBA00004196"/>
    </source>
</evidence>
<evidence type="ECO:0000259" key="3">
    <source>
        <dbReference type="Pfam" id="PF16332"/>
    </source>
</evidence>
<dbReference type="EMBL" id="JAODOP010000004">
    <property type="protein sequence ID" value="MEF3834982.1"/>
    <property type="molecule type" value="Genomic_DNA"/>
</dbReference>
<gene>
    <name evidence="4" type="ORF">N1F79_17755</name>
</gene>
<evidence type="ECO:0000313" key="5">
    <source>
        <dbReference type="Proteomes" id="UP001337305"/>
    </source>
</evidence>
<organism evidence="4 5">
    <name type="scientific">Flavivirga spongiicola</name>
    <dbReference type="NCBI Taxonomy" id="421621"/>
    <lineage>
        <taxon>Bacteria</taxon>
        <taxon>Pseudomonadati</taxon>
        <taxon>Bacteroidota</taxon>
        <taxon>Flavobacteriia</taxon>
        <taxon>Flavobacteriales</taxon>
        <taxon>Flavobacteriaceae</taxon>
        <taxon>Flavivirga</taxon>
    </lineage>
</organism>
<evidence type="ECO:0000313" key="4">
    <source>
        <dbReference type="EMBL" id="MEF3834982.1"/>
    </source>
</evidence>
<sequence>MKKHYLRLSLALIFIMQSCINKDTNVVTSLEAEKHIDKKFIHAMVKLESFPKSGKIEVNSPWMLWSPVVKEKKGYNTYEFKEGFLYRGRVSKDPEFKDATTMTSEAREWSFFNPHQELNLGTWYWQHAVIDKKTNIETWSEVMTFEVTGEERKFVSPPIGQVIKNIPRNHPRVLATKDQIGKLPFPKKAVTIFINKMDGFLGKTFPKSLIYHDEAVLSEKRTSINKVDYNRFIDKRTKEIYRGHKFRLESMLKAYLVTGDAKYVEESLRRYFYLKKQYFDIVKKGVSNDFTDGFYLNILAGIYDVCYDYLEDDEKEYIKKTLIVSQKKTYHHFLHRAEHYILDSHMWQFHLRTFLGTALSLVHDVPEAKKWVEYIYEVWTMKAPVGSRNDGGWFTGNGYFDANKGSLLIMPIIMTRMTGVNYFDHPWYQNVGAYLAYTAPVGHIAGSYGDNADVKKENTMDFVMAYAHITGDPYARQYIDLGKKLGTPETRGIRKASDEESRLPMGLDENGNLFWYMYQPLPLNAKRNHQTDFSRSKVFADVGTVTTHTDLLNPDRNLMFSFRSSPFGMVGHSQASQNTFNIQYGGEPLFFRTGYYSSWADHHSLQSYKHTRAHNGVLADGIGQAYTTEGYGWVARFATGEKISYALGDASNAYNGTMRDQLIKMFKKWDVHHTPENGFGNPGVTRFRRHTMMLEDHIIVIYDELEANKPVTWSWLIHSKDTLAGSENSYYTENKKGKGTLHLYNSNNDLKNTVTNKFHAPAVDWLGNGWKRGITYKNHWHGKTDTEKLPKTRFLAILQVTAKENEFMPMSYLGGGKLQIDGWQISVELDENKPASFICKKEGAGAISFNNRSIEMNAKKYVHQTPGSTMLIEIINDKIEKQEVIDTLPDEVIYY</sequence>
<dbReference type="Proteomes" id="UP001337305">
    <property type="component" value="Unassembled WGS sequence"/>
</dbReference>
<dbReference type="Gene3D" id="2.70.98.70">
    <property type="match status" value="1"/>
</dbReference>
<evidence type="ECO:0000259" key="2">
    <source>
        <dbReference type="Pfam" id="PF07940"/>
    </source>
</evidence>
<name>A0ABU7XW81_9FLAO</name>
<dbReference type="SUPFAM" id="SSF48230">
    <property type="entry name" value="Chondroitin AC/alginate lyase"/>
    <property type="match status" value="1"/>
</dbReference>
<dbReference type="Pfam" id="PF16332">
    <property type="entry name" value="DUF4962"/>
    <property type="match status" value="1"/>
</dbReference>
<dbReference type="Pfam" id="PF07940">
    <property type="entry name" value="Hepar_II_III_C"/>
    <property type="match status" value="1"/>
</dbReference>
<reference evidence="4 5" key="1">
    <citation type="submission" date="2022-09" db="EMBL/GenBank/DDBJ databases">
        <title>Genome sequencing of Flavivirga sp. MEBiC05379.</title>
        <authorList>
            <person name="Oh H.-M."/>
            <person name="Kwon K.K."/>
            <person name="Park M.J."/>
            <person name="Yang S.-H."/>
        </authorList>
    </citation>
    <scope>NUCLEOTIDE SEQUENCE [LARGE SCALE GENOMIC DNA]</scope>
    <source>
        <strain evidence="4 5">MEBiC05379</strain>
    </source>
</reference>
<proteinExistence type="predicted"/>
<keyword evidence="5" id="KW-1185">Reference proteome</keyword>
<protein>
    <submittedName>
        <fullName evidence="4">DUF4962 domain-containing protein</fullName>
    </submittedName>
</protein>